<evidence type="ECO:0000313" key="2">
    <source>
        <dbReference type="EMBL" id="BAS86470.1"/>
    </source>
</evidence>
<dbReference type="PaxDb" id="39947-A0A0P0W457"/>
<proteinExistence type="predicted"/>
<organism evidence="2 3">
    <name type="scientific">Oryza sativa subsp. japonica</name>
    <name type="common">Rice</name>
    <dbReference type="NCBI Taxonomy" id="39947"/>
    <lineage>
        <taxon>Eukaryota</taxon>
        <taxon>Viridiplantae</taxon>
        <taxon>Streptophyta</taxon>
        <taxon>Embryophyta</taxon>
        <taxon>Tracheophyta</taxon>
        <taxon>Spermatophyta</taxon>
        <taxon>Magnoliopsida</taxon>
        <taxon>Liliopsida</taxon>
        <taxon>Poales</taxon>
        <taxon>Poaceae</taxon>
        <taxon>BOP clade</taxon>
        <taxon>Oryzoideae</taxon>
        <taxon>Oryzeae</taxon>
        <taxon>Oryzinae</taxon>
        <taxon>Oryza</taxon>
        <taxon>Oryza sativa</taxon>
    </lineage>
</organism>
<dbReference type="Gramene" id="Os03t0757750-00">
    <property type="protein sequence ID" value="Os03t0757750-00"/>
    <property type="gene ID" value="Os03g0757750"/>
</dbReference>
<reference evidence="3" key="1">
    <citation type="journal article" date="2005" name="Nature">
        <title>The map-based sequence of the rice genome.</title>
        <authorList>
            <consortium name="International rice genome sequencing project (IRGSP)"/>
            <person name="Matsumoto T."/>
            <person name="Wu J."/>
            <person name="Kanamori H."/>
            <person name="Katayose Y."/>
            <person name="Fujisawa M."/>
            <person name="Namiki N."/>
            <person name="Mizuno H."/>
            <person name="Yamamoto K."/>
            <person name="Antonio B.A."/>
            <person name="Baba T."/>
            <person name="Sakata K."/>
            <person name="Nagamura Y."/>
            <person name="Aoki H."/>
            <person name="Arikawa K."/>
            <person name="Arita K."/>
            <person name="Bito T."/>
            <person name="Chiden Y."/>
            <person name="Fujitsuka N."/>
            <person name="Fukunaka R."/>
            <person name="Hamada M."/>
            <person name="Harada C."/>
            <person name="Hayashi A."/>
            <person name="Hijishita S."/>
            <person name="Honda M."/>
            <person name="Hosokawa S."/>
            <person name="Ichikawa Y."/>
            <person name="Idonuma A."/>
            <person name="Iijima M."/>
            <person name="Ikeda M."/>
            <person name="Ikeno M."/>
            <person name="Ito K."/>
            <person name="Ito S."/>
            <person name="Ito T."/>
            <person name="Ito Y."/>
            <person name="Ito Y."/>
            <person name="Iwabuchi A."/>
            <person name="Kamiya K."/>
            <person name="Karasawa W."/>
            <person name="Kurita K."/>
            <person name="Katagiri S."/>
            <person name="Kikuta A."/>
            <person name="Kobayashi H."/>
            <person name="Kobayashi N."/>
            <person name="Machita K."/>
            <person name="Maehara T."/>
            <person name="Masukawa M."/>
            <person name="Mizubayashi T."/>
            <person name="Mukai Y."/>
            <person name="Nagasaki H."/>
            <person name="Nagata Y."/>
            <person name="Naito S."/>
            <person name="Nakashima M."/>
            <person name="Nakama Y."/>
            <person name="Nakamichi Y."/>
            <person name="Nakamura M."/>
            <person name="Meguro A."/>
            <person name="Negishi M."/>
            <person name="Ohta I."/>
            <person name="Ohta T."/>
            <person name="Okamoto M."/>
            <person name="Ono N."/>
            <person name="Saji S."/>
            <person name="Sakaguchi M."/>
            <person name="Sakai K."/>
            <person name="Shibata M."/>
            <person name="Shimokawa T."/>
            <person name="Song J."/>
            <person name="Takazaki Y."/>
            <person name="Terasawa K."/>
            <person name="Tsugane M."/>
            <person name="Tsuji K."/>
            <person name="Ueda S."/>
            <person name="Waki K."/>
            <person name="Yamagata H."/>
            <person name="Yamamoto M."/>
            <person name="Yamamoto S."/>
            <person name="Yamane H."/>
            <person name="Yoshiki S."/>
            <person name="Yoshihara R."/>
            <person name="Yukawa K."/>
            <person name="Zhong H."/>
            <person name="Yano M."/>
            <person name="Yuan Q."/>
            <person name="Ouyang S."/>
            <person name="Liu J."/>
            <person name="Jones K.M."/>
            <person name="Gansberger K."/>
            <person name="Moffat K."/>
            <person name="Hill J."/>
            <person name="Bera J."/>
            <person name="Fadrosh D."/>
            <person name="Jin S."/>
            <person name="Johri S."/>
            <person name="Kim M."/>
            <person name="Overton L."/>
            <person name="Reardon M."/>
            <person name="Tsitrin T."/>
            <person name="Vuong H."/>
            <person name="Weaver B."/>
            <person name="Ciecko A."/>
            <person name="Tallon L."/>
            <person name="Jackson J."/>
            <person name="Pai G."/>
            <person name="Aken S.V."/>
            <person name="Utterback T."/>
            <person name="Reidmuller S."/>
            <person name="Feldblyum T."/>
            <person name="Hsiao J."/>
            <person name="Zismann V."/>
            <person name="Iobst S."/>
            <person name="de Vazeille A.R."/>
            <person name="Buell C.R."/>
            <person name="Ying K."/>
            <person name="Li Y."/>
            <person name="Lu T."/>
            <person name="Huang Y."/>
            <person name="Zhao Q."/>
            <person name="Feng Q."/>
            <person name="Zhang L."/>
            <person name="Zhu J."/>
            <person name="Weng Q."/>
            <person name="Mu J."/>
            <person name="Lu Y."/>
            <person name="Fan D."/>
            <person name="Liu Y."/>
            <person name="Guan J."/>
            <person name="Zhang Y."/>
            <person name="Yu S."/>
            <person name="Liu X."/>
            <person name="Zhang Y."/>
            <person name="Hong G."/>
            <person name="Han B."/>
            <person name="Choisne N."/>
            <person name="Demange N."/>
            <person name="Orjeda G."/>
            <person name="Samain S."/>
            <person name="Cattolico L."/>
            <person name="Pelletier E."/>
            <person name="Couloux A."/>
            <person name="Segurens B."/>
            <person name="Wincker P."/>
            <person name="D'Hont A."/>
            <person name="Scarpelli C."/>
            <person name="Weissenbach J."/>
            <person name="Salanoubat M."/>
            <person name="Quetier F."/>
            <person name="Yu Y."/>
            <person name="Kim H.R."/>
            <person name="Rambo T."/>
            <person name="Currie J."/>
            <person name="Collura K."/>
            <person name="Luo M."/>
            <person name="Yang T."/>
            <person name="Ammiraju J.S.S."/>
            <person name="Engler F."/>
            <person name="Soderlund C."/>
            <person name="Wing R.A."/>
            <person name="Palmer L.E."/>
            <person name="de la Bastide M."/>
            <person name="Spiegel L."/>
            <person name="Nascimento L."/>
            <person name="Zutavern T."/>
            <person name="O'Shaughnessy A."/>
            <person name="Dike S."/>
            <person name="Dedhia N."/>
            <person name="Preston R."/>
            <person name="Balija V."/>
            <person name="McCombie W.R."/>
            <person name="Chow T."/>
            <person name="Chen H."/>
            <person name="Chung M."/>
            <person name="Chen C."/>
            <person name="Shaw J."/>
            <person name="Wu H."/>
            <person name="Hsiao K."/>
            <person name="Chao Y."/>
            <person name="Chu M."/>
            <person name="Cheng C."/>
            <person name="Hour A."/>
            <person name="Lee P."/>
            <person name="Lin S."/>
            <person name="Lin Y."/>
            <person name="Liou J."/>
            <person name="Liu S."/>
            <person name="Hsing Y."/>
            <person name="Raghuvanshi S."/>
            <person name="Mohanty A."/>
            <person name="Bharti A.K."/>
            <person name="Gaur A."/>
            <person name="Gupta V."/>
            <person name="Kumar D."/>
            <person name="Ravi V."/>
            <person name="Vij S."/>
            <person name="Kapur A."/>
            <person name="Khurana P."/>
            <person name="Khurana P."/>
            <person name="Khurana J.P."/>
            <person name="Tyagi A.K."/>
            <person name="Gaikwad K."/>
            <person name="Singh A."/>
            <person name="Dalal V."/>
            <person name="Srivastava S."/>
            <person name="Dixit A."/>
            <person name="Pal A.K."/>
            <person name="Ghazi I.A."/>
            <person name="Yadav M."/>
            <person name="Pandit A."/>
            <person name="Bhargava A."/>
            <person name="Sureshbabu K."/>
            <person name="Batra K."/>
            <person name="Sharma T.R."/>
            <person name="Mohapatra T."/>
            <person name="Singh N.K."/>
            <person name="Messing J."/>
            <person name="Nelson A.B."/>
            <person name="Fuks G."/>
            <person name="Kavchok S."/>
            <person name="Keizer G."/>
            <person name="Linton E."/>
            <person name="Llaca V."/>
            <person name="Song R."/>
            <person name="Tanyolac B."/>
            <person name="Young S."/>
            <person name="Ho-Il K."/>
            <person name="Hahn J.H."/>
            <person name="Sangsakoo G."/>
            <person name="Vanavichit A."/>
            <person name="de Mattos Luiz.A.T."/>
            <person name="Zimmer P.D."/>
            <person name="Malone G."/>
            <person name="Dellagostin O."/>
            <person name="de Oliveira A.C."/>
            <person name="Bevan M."/>
            <person name="Bancroft I."/>
            <person name="Minx P."/>
            <person name="Cordum H."/>
            <person name="Wilson R."/>
            <person name="Cheng Z."/>
            <person name="Jin W."/>
            <person name="Jiang J."/>
            <person name="Leong S.A."/>
            <person name="Iwama H."/>
            <person name="Gojobori T."/>
            <person name="Itoh T."/>
            <person name="Niimura Y."/>
            <person name="Fujii Y."/>
            <person name="Habara T."/>
            <person name="Sakai H."/>
            <person name="Sato Y."/>
            <person name="Wilson G."/>
            <person name="Kumar K."/>
            <person name="McCouch S."/>
            <person name="Juretic N."/>
            <person name="Hoen D."/>
            <person name="Wright S."/>
            <person name="Bruskiewich R."/>
            <person name="Bureau T."/>
            <person name="Miyao A."/>
            <person name="Hirochika H."/>
            <person name="Nishikawa T."/>
            <person name="Kadowaki K."/>
            <person name="Sugiura M."/>
            <person name="Burr B."/>
            <person name="Sasaki T."/>
        </authorList>
    </citation>
    <scope>NUCLEOTIDE SEQUENCE [LARGE SCALE GENOMIC DNA]</scope>
    <source>
        <strain evidence="3">cv. Nipponbare</strain>
    </source>
</reference>
<keyword evidence="3" id="KW-1185">Reference proteome</keyword>
<evidence type="ECO:0000256" key="1">
    <source>
        <dbReference type="SAM" id="MobiDB-lite"/>
    </source>
</evidence>
<gene>
    <name evidence="2" type="ordered locus">Os03g0757750</name>
    <name evidence="2" type="ORF">OSNPB_030757750</name>
</gene>
<sequence length="136" mass="14754">MGASGEDSAASGRIGREGSSGMDDDDAGLSAPCLTSISMQLWAAAVAARRRLRSSSLRLLACPSSPPATCSTLHRFACLLVRRRHSQPRSSTAARPASCLLRSCRSPVADSALRCRRGDCCNFLLYGKWKKRRRRK</sequence>
<name>A0A0P0W457_ORYSJ</name>
<feature type="region of interest" description="Disordered" evidence="1">
    <location>
        <begin position="1"/>
        <end position="25"/>
    </location>
</feature>
<dbReference type="Proteomes" id="UP000059680">
    <property type="component" value="Chromosome 3"/>
</dbReference>
<dbReference type="EMBL" id="AP014959">
    <property type="protein sequence ID" value="BAS86470.1"/>
    <property type="molecule type" value="Genomic_DNA"/>
</dbReference>
<evidence type="ECO:0000313" key="3">
    <source>
        <dbReference type="Proteomes" id="UP000059680"/>
    </source>
</evidence>
<reference evidence="2 3" key="3">
    <citation type="journal article" date="2013" name="Rice">
        <title>Improvement of the Oryza sativa Nipponbare reference genome using next generation sequence and optical map data.</title>
        <authorList>
            <person name="Kawahara Y."/>
            <person name="de la Bastide M."/>
            <person name="Hamilton J.P."/>
            <person name="Kanamori H."/>
            <person name="McCombie W.R."/>
            <person name="Ouyang S."/>
            <person name="Schwartz D.C."/>
            <person name="Tanaka T."/>
            <person name="Wu J."/>
            <person name="Zhou S."/>
            <person name="Childs K.L."/>
            <person name="Davidson R.M."/>
            <person name="Lin H."/>
            <person name="Quesada-Ocampo L."/>
            <person name="Vaillancourt B."/>
            <person name="Sakai H."/>
            <person name="Lee S.S."/>
            <person name="Kim J."/>
            <person name="Numa H."/>
            <person name="Itoh T."/>
            <person name="Buell C.R."/>
            <person name="Matsumoto T."/>
        </authorList>
    </citation>
    <scope>NUCLEOTIDE SEQUENCE [LARGE SCALE GENOMIC DNA]</scope>
    <source>
        <strain evidence="3">cv. Nipponbare</strain>
    </source>
</reference>
<reference evidence="2 3" key="2">
    <citation type="journal article" date="2013" name="Plant Cell Physiol.">
        <title>Rice Annotation Project Database (RAP-DB): an integrative and interactive database for rice genomics.</title>
        <authorList>
            <person name="Sakai H."/>
            <person name="Lee S.S."/>
            <person name="Tanaka T."/>
            <person name="Numa H."/>
            <person name="Kim J."/>
            <person name="Kawahara Y."/>
            <person name="Wakimoto H."/>
            <person name="Yang C.C."/>
            <person name="Iwamoto M."/>
            <person name="Abe T."/>
            <person name="Yamada Y."/>
            <person name="Muto A."/>
            <person name="Inokuchi H."/>
            <person name="Ikemura T."/>
            <person name="Matsumoto T."/>
            <person name="Sasaki T."/>
            <person name="Itoh T."/>
        </authorList>
    </citation>
    <scope>NUCLEOTIDE SEQUENCE [LARGE SCALE GENOMIC DNA]</scope>
    <source>
        <strain evidence="3">cv. Nipponbare</strain>
    </source>
</reference>
<dbReference type="InParanoid" id="A0A0P0W457"/>
<accession>A0A0P0W457</accession>
<dbReference type="AlphaFoldDB" id="A0A0P0W457"/>
<protein>
    <submittedName>
        <fullName evidence="2">Os03g0757750 protein</fullName>
    </submittedName>
</protein>